<feature type="domain" description="Translocase of chloroplast 159/132 membrane anchor" evidence="2">
    <location>
        <begin position="45"/>
        <end position="187"/>
    </location>
</feature>
<feature type="compositionally biased region" description="Acidic residues" evidence="1">
    <location>
        <begin position="12"/>
        <end position="33"/>
    </location>
</feature>
<protein>
    <submittedName>
        <fullName evidence="3">Translocase of chloroplast, chloroplastic</fullName>
    </submittedName>
</protein>
<organism evidence="3">
    <name type="scientific">Sesamum latifolium</name>
    <dbReference type="NCBI Taxonomy" id="2727402"/>
    <lineage>
        <taxon>Eukaryota</taxon>
        <taxon>Viridiplantae</taxon>
        <taxon>Streptophyta</taxon>
        <taxon>Embryophyta</taxon>
        <taxon>Tracheophyta</taxon>
        <taxon>Spermatophyta</taxon>
        <taxon>Magnoliopsida</taxon>
        <taxon>eudicotyledons</taxon>
        <taxon>Gunneridae</taxon>
        <taxon>Pentapetalae</taxon>
        <taxon>asterids</taxon>
        <taxon>lamiids</taxon>
        <taxon>Lamiales</taxon>
        <taxon>Pedaliaceae</taxon>
        <taxon>Sesamum</taxon>
    </lineage>
</organism>
<evidence type="ECO:0000313" key="3">
    <source>
        <dbReference type="EMBL" id="KAL0443185.1"/>
    </source>
</evidence>
<evidence type="ECO:0000256" key="1">
    <source>
        <dbReference type="SAM" id="MobiDB-lite"/>
    </source>
</evidence>
<feature type="region of interest" description="Disordered" evidence="1">
    <location>
        <begin position="1"/>
        <end position="37"/>
    </location>
</feature>
<evidence type="ECO:0000259" key="2">
    <source>
        <dbReference type="Pfam" id="PF11886"/>
    </source>
</evidence>
<reference evidence="3" key="2">
    <citation type="journal article" date="2024" name="Plant">
        <title>Genomic evolution and insights into agronomic trait innovations of Sesamum species.</title>
        <authorList>
            <person name="Miao H."/>
            <person name="Wang L."/>
            <person name="Qu L."/>
            <person name="Liu H."/>
            <person name="Sun Y."/>
            <person name="Le M."/>
            <person name="Wang Q."/>
            <person name="Wei S."/>
            <person name="Zheng Y."/>
            <person name="Lin W."/>
            <person name="Duan Y."/>
            <person name="Cao H."/>
            <person name="Xiong S."/>
            <person name="Wang X."/>
            <person name="Wei L."/>
            <person name="Li C."/>
            <person name="Ma Q."/>
            <person name="Ju M."/>
            <person name="Zhao R."/>
            <person name="Li G."/>
            <person name="Mu C."/>
            <person name="Tian Q."/>
            <person name="Mei H."/>
            <person name="Zhang T."/>
            <person name="Gao T."/>
            <person name="Zhang H."/>
        </authorList>
    </citation>
    <scope>NUCLEOTIDE SEQUENCE</scope>
    <source>
        <strain evidence="3">KEN1</strain>
    </source>
</reference>
<sequence>MGTRSFHGGENVDSDIDLDDASDSDKEEEDEMTQGDADSGAAALVAVPLPDMALPPSFDSERYRFLERTSQFLARPVLDSHGWDHDCRYDGVNLEHSLAIANRFPLAYTVQITKDKKELTISLDSSISTKHGENKSSMAGFDIRSMGKQLAYIVRAETKFKNLKKNRVASGLSFTFLGENVVPGVKIVKTKAEPQSVSLDLGYCLLLFCFCTSSYYLKKATKKVIINMVPQSVEELNLPAYSWGRMFVILPVRASGRYFMKLYAFILVKVQFTKIRSVVLRFVKN</sequence>
<dbReference type="Pfam" id="PF11886">
    <property type="entry name" value="TOC159_MAD"/>
    <property type="match status" value="1"/>
</dbReference>
<gene>
    <name evidence="3" type="ORF">Slati_2041200</name>
</gene>
<dbReference type="AlphaFoldDB" id="A0AAW2WND0"/>
<proteinExistence type="predicted"/>
<dbReference type="InterPro" id="IPR024283">
    <property type="entry name" value="TOC159_MAD"/>
</dbReference>
<accession>A0AAW2WND0</accession>
<comment type="caution">
    <text evidence="3">The sequence shown here is derived from an EMBL/GenBank/DDBJ whole genome shotgun (WGS) entry which is preliminary data.</text>
</comment>
<name>A0AAW2WND0_9LAMI</name>
<reference evidence="3" key="1">
    <citation type="submission" date="2020-06" db="EMBL/GenBank/DDBJ databases">
        <authorList>
            <person name="Li T."/>
            <person name="Hu X."/>
            <person name="Zhang T."/>
            <person name="Song X."/>
            <person name="Zhang H."/>
            <person name="Dai N."/>
            <person name="Sheng W."/>
            <person name="Hou X."/>
            <person name="Wei L."/>
        </authorList>
    </citation>
    <scope>NUCLEOTIDE SEQUENCE</scope>
    <source>
        <strain evidence="3">KEN1</strain>
        <tissue evidence="3">Leaf</tissue>
    </source>
</reference>
<dbReference type="EMBL" id="JACGWN010000007">
    <property type="protein sequence ID" value="KAL0443185.1"/>
    <property type="molecule type" value="Genomic_DNA"/>
</dbReference>